<dbReference type="EMBL" id="JAGTAR010000019">
    <property type="protein sequence ID" value="MBR8536425.1"/>
    <property type="molecule type" value="Genomic_DNA"/>
</dbReference>
<dbReference type="PANTHER" id="PTHR43547">
    <property type="entry name" value="TWO-COMPONENT HISTIDINE KINASE"/>
    <property type="match status" value="1"/>
</dbReference>
<evidence type="ECO:0000313" key="5">
    <source>
        <dbReference type="Proteomes" id="UP000679220"/>
    </source>
</evidence>
<dbReference type="AlphaFoldDB" id="A0A941F674"/>
<feature type="transmembrane region" description="Helical" evidence="2">
    <location>
        <begin position="785"/>
        <end position="805"/>
    </location>
</feature>
<dbReference type="InterPro" id="IPR036457">
    <property type="entry name" value="PPM-type-like_dom_sf"/>
</dbReference>
<dbReference type="RefSeq" id="WP_212191457.1">
    <property type="nucleotide sequence ID" value="NZ_JAGTAR010000019.1"/>
</dbReference>
<dbReference type="Pfam" id="PF07495">
    <property type="entry name" value="Y_Y_Y"/>
    <property type="match status" value="1"/>
</dbReference>
<dbReference type="Gene3D" id="2.60.40.10">
    <property type="entry name" value="Immunoglobulins"/>
    <property type="match status" value="1"/>
</dbReference>
<evidence type="ECO:0000256" key="2">
    <source>
        <dbReference type="SAM" id="Phobius"/>
    </source>
</evidence>
<dbReference type="SMART" id="SM00331">
    <property type="entry name" value="PP2C_SIG"/>
    <property type="match status" value="1"/>
</dbReference>
<dbReference type="Gene3D" id="2.130.10.10">
    <property type="entry name" value="YVTN repeat-like/Quinoprotein amine dehydrogenase"/>
    <property type="match status" value="3"/>
</dbReference>
<dbReference type="Proteomes" id="UP000679220">
    <property type="component" value="Unassembled WGS sequence"/>
</dbReference>
<gene>
    <name evidence="4" type="ORF">KDU71_12705</name>
</gene>
<accession>A0A941F674</accession>
<feature type="domain" description="PPM-type phosphatase" evidence="3">
    <location>
        <begin position="866"/>
        <end position="1096"/>
    </location>
</feature>
<keyword evidence="1" id="KW-0597">Phosphoprotein</keyword>
<dbReference type="PANTHER" id="PTHR43547:SF2">
    <property type="entry name" value="HYBRID SIGNAL TRANSDUCTION HISTIDINE KINASE C"/>
    <property type="match status" value="1"/>
</dbReference>
<dbReference type="Pfam" id="PF07228">
    <property type="entry name" value="SpoIIE"/>
    <property type="match status" value="1"/>
</dbReference>
<proteinExistence type="predicted"/>
<keyword evidence="5" id="KW-1185">Reference proteome</keyword>
<dbReference type="InterPro" id="IPR001932">
    <property type="entry name" value="PPM-type_phosphatase-like_dom"/>
</dbReference>
<keyword evidence="2" id="KW-0812">Transmembrane</keyword>
<organism evidence="4 5">
    <name type="scientific">Carboxylicivirga sediminis</name>
    <dbReference type="NCBI Taxonomy" id="2006564"/>
    <lineage>
        <taxon>Bacteria</taxon>
        <taxon>Pseudomonadati</taxon>
        <taxon>Bacteroidota</taxon>
        <taxon>Bacteroidia</taxon>
        <taxon>Marinilabiliales</taxon>
        <taxon>Marinilabiliaceae</taxon>
        <taxon>Carboxylicivirga</taxon>
    </lineage>
</organism>
<name>A0A941F674_9BACT</name>
<dbReference type="InterPro" id="IPR011110">
    <property type="entry name" value="Reg_prop"/>
</dbReference>
<protein>
    <submittedName>
        <fullName evidence="4">SpoIIE family protein phosphatase</fullName>
    </submittedName>
</protein>
<dbReference type="Gene3D" id="3.60.40.10">
    <property type="entry name" value="PPM-type phosphatase domain"/>
    <property type="match status" value="1"/>
</dbReference>
<dbReference type="GO" id="GO:0000155">
    <property type="term" value="F:phosphorelay sensor kinase activity"/>
    <property type="evidence" value="ECO:0007669"/>
    <property type="project" value="TreeGrafter"/>
</dbReference>
<dbReference type="InterPro" id="IPR011123">
    <property type="entry name" value="Y_Y_Y"/>
</dbReference>
<dbReference type="Pfam" id="PF07494">
    <property type="entry name" value="Reg_prop"/>
    <property type="match status" value="6"/>
</dbReference>
<evidence type="ECO:0000313" key="4">
    <source>
        <dbReference type="EMBL" id="MBR8536425.1"/>
    </source>
</evidence>
<keyword evidence="2" id="KW-0472">Membrane</keyword>
<dbReference type="SUPFAM" id="SSF63829">
    <property type="entry name" value="Calcium-dependent phosphotriesterase"/>
    <property type="match status" value="1"/>
</dbReference>
<dbReference type="InterPro" id="IPR013783">
    <property type="entry name" value="Ig-like_fold"/>
</dbReference>
<keyword evidence="2" id="KW-1133">Transmembrane helix</keyword>
<reference evidence="4" key="2">
    <citation type="submission" date="2021-04" db="EMBL/GenBank/DDBJ databases">
        <authorList>
            <person name="Zhang T."/>
            <person name="Zhang Y."/>
            <person name="Lu D."/>
            <person name="Zuo D."/>
            <person name="Du Z."/>
        </authorList>
    </citation>
    <scope>NUCLEOTIDE SEQUENCE</scope>
    <source>
        <strain evidence="4">JR1</strain>
    </source>
</reference>
<sequence length="1096" mass="124327">MGKDSYLRFLLTIALYVSSLSLLMAQSGKLSMEQFTIKDGLSNSHITALYQDSRGYIWIGTTDGLNRYDGYGFVSFRHHPLIDSTIIGNHIQAITETPDGNIWIGTRNSGIAIWQVRNGKFLNIDKESELFGTLRESGVYGMHTEGDNVWIKTRNAIAKVNSRTKDFIKFDHYSSVLKTGRSNTYPVETGMGRVWFGSKDGIQYIDNTSDALNRINPENAHQQLEISSLVMVNDSVVLAGSDKGLWKYNVNTSISTRVYKKTNRFENKGISALLAGRNGIVWLATSEGLMFSQAPYNDYFALEVNAYLERPFQNITVILEDASGLLWIGTAQDGLFKIDRKPSKFSSIAAVDDIEYPIDCYDFYSVYVDDLNNLWLGTGQKGVYCINRNTKRFKHYTIYPAYVSANDPTVNAMYKDSGGNIWFGTDEGIFILEQGASRIKEFDYSNSNDFRYLLKTNVVNDILEDRLGHIWFATRFGLYRYDGDKITSYWADKDVEYGLCDDEINVLFEDADGQLWIGTNNGINTYNVASKTFGRIRNNEGEEKRLSHNIISAFAEDHGRIIIGTHAGLSYYDKHSKTTSFWNYDGLISGKVYAVEVDGYNRIWISTGVGISSIIPGTPPFNYNKNDGVPDYNFNTGASCKYGKNELFFGGDKGLTIINTEDVPTNNNKPKMVINSVKVYHKGKVDAVYEGVRSQIGVAYKRNTMIAVSFAALEFTYPKANTYRVKLEGHDEDWRDVTHQNSVNFSNLSPGSYTLKVKGFNNDGVPCVEQAELIIDVTTPLWMSGYAYAFYIIFGVLLVQTLINYRIRNYRKAYKALNEKAIDKKKIEIQKESLSRIHQSLTDSISYAKRIQEAMIPSEEMVKQILPESFIYFRPKDIVSGDFYWAYRTNSKVFLAAVDCTGHGVPGAFMSIIGYDLLKKIVEIQEEYCPARILNSLSQEVASTFQKNGQDGSLNKQSITDGMDIALVMLDEDKRVLQFSGAMNPLYIIRDNEIITYKGDRFPIGYSDDSKALSYTRQEIPVYPNDVIYLFSDGFADQFGGPEGKKFKYRRFRHLLLNIHKLPIDDQKAILHQKMEDWMGTEYEQVDDILLMGFRL</sequence>
<comment type="caution">
    <text evidence="4">The sequence shown here is derived from an EMBL/GenBank/DDBJ whole genome shotgun (WGS) entry which is preliminary data.</text>
</comment>
<reference evidence="4" key="1">
    <citation type="journal article" date="2018" name="Int. J. Syst. Evol. Microbiol.">
        <title>Carboxylicivirga sediminis sp. nov., isolated from coastal sediment.</title>
        <authorList>
            <person name="Wang F.Q."/>
            <person name="Ren L.H."/>
            <person name="Zou R.J."/>
            <person name="Sun Y.Z."/>
            <person name="Liu X.J."/>
            <person name="Jiang F."/>
            <person name="Liu L.J."/>
        </authorList>
    </citation>
    <scope>NUCLEOTIDE SEQUENCE</scope>
    <source>
        <strain evidence="4">JR1</strain>
    </source>
</reference>
<dbReference type="SUPFAM" id="SSF50998">
    <property type="entry name" value="Quinoprotein alcohol dehydrogenase-like"/>
    <property type="match status" value="1"/>
</dbReference>
<evidence type="ECO:0000259" key="3">
    <source>
        <dbReference type="SMART" id="SM00331"/>
    </source>
</evidence>
<dbReference type="InterPro" id="IPR011047">
    <property type="entry name" value="Quinoprotein_ADH-like_sf"/>
</dbReference>
<evidence type="ECO:0000256" key="1">
    <source>
        <dbReference type="ARBA" id="ARBA00022553"/>
    </source>
</evidence>
<dbReference type="InterPro" id="IPR015943">
    <property type="entry name" value="WD40/YVTN_repeat-like_dom_sf"/>
</dbReference>